<reference evidence="5 6" key="1">
    <citation type="submission" date="2014-09" db="EMBL/GenBank/DDBJ databases">
        <authorList>
            <person name="Magalhaes I.L.F."/>
            <person name="Oliveira U."/>
            <person name="Santos F.R."/>
            <person name="Vidigal T.H.D.A."/>
            <person name="Brescovit A.D."/>
            <person name="Santos A.J."/>
        </authorList>
    </citation>
    <scope>NUCLEOTIDE SEQUENCE [LARGE SCALE GENOMIC DNA]</scope>
</reference>
<dbReference type="InterPro" id="IPR046346">
    <property type="entry name" value="Aminoacid_DH-like_N_sf"/>
</dbReference>
<evidence type="ECO:0000256" key="3">
    <source>
        <dbReference type="SAM" id="MobiDB-lite"/>
    </source>
</evidence>
<dbReference type="SUPFAM" id="SSF51735">
    <property type="entry name" value="NAD(P)-binding Rossmann-fold domains"/>
    <property type="match status" value="1"/>
</dbReference>
<dbReference type="GO" id="GO:0004487">
    <property type="term" value="F:methylenetetrahydrofolate dehydrogenase (NAD+) activity"/>
    <property type="evidence" value="ECO:0007669"/>
    <property type="project" value="TreeGrafter"/>
</dbReference>
<dbReference type="GO" id="GO:0009113">
    <property type="term" value="P:purine nucleobase biosynthetic process"/>
    <property type="evidence" value="ECO:0007669"/>
    <property type="project" value="TreeGrafter"/>
</dbReference>
<dbReference type="PANTHER" id="PTHR48099">
    <property type="entry name" value="C-1-TETRAHYDROFOLATE SYNTHASE, CYTOPLASMIC-RELATED"/>
    <property type="match status" value="1"/>
</dbReference>
<dbReference type="PROSITE" id="PS50039">
    <property type="entry name" value="FORK_HEAD_3"/>
    <property type="match status" value="1"/>
</dbReference>
<dbReference type="PANTHER" id="PTHR48099:SF3">
    <property type="entry name" value="METHYLENETETRAHYDROFOLATE DEHYDROGENASE [NAD(+)]"/>
    <property type="match status" value="1"/>
</dbReference>
<evidence type="ECO:0000313" key="6">
    <source>
        <dbReference type="Proteomes" id="UP000054845"/>
    </source>
</evidence>
<dbReference type="PRINTS" id="PR00053">
    <property type="entry name" value="FORKHEAD"/>
</dbReference>
<dbReference type="InterPro" id="IPR020631">
    <property type="entry name" value="THF_DH/CycHdrlase_NAD-bd_dom"/>
</dbReference>
<feature type="region of interest" description="Disordered" evidence="3">
    <location>
        <begin position="699"/>
        <end position="741"/>
    </location>
</feature>
<evidence type="ECO:0000256" key="2">
    <source>
        <dbReference type="PROSITE-ProRule" id="PRU00089"/>
    </source>
</evidence>
<feature type="compositionally biased region" description="Gly residues" evidence="3">
    <location>
        <begin position="438"/>
        <end position="448"/>
    </location>
</feature>
<proteinExistence type="predicted"/>
<dbReference type="InterPro" id="IPR036291">
    <property type="entry name" value="NAD(P)-bd_dom_sf"/>
</dbReference>
<dbReference type="SMART" id="SM00339">
    <property type="entry name" value="FH"/>
    <property type="match status" value="1"/>
</dbReference>
<feature type="region of interest" description="Disordered" evidence="3">
    <location>
        <begin position="760"/>
        <end position="800"/>
    </location>
</feature>
<feature type="compositionally biased region" description="Polar residues" evidence="3">
    <location>
        <begin position="642"/>
        <end position="667"/>
    </location>
</feature>
<organism evidence="5 6">
    <name type="scientific">Ceraceosorus bombacis</name>
    <dbReference type="NCBI Taxonomy" id="401625"/>
    <lineage>
        <taxon>Eukaryota</taxon>
        <taxon>Fungi</taxon>
        <taxon>Dikarya</taxon>
        <taxon>Basidiomycota</taxon>
        <taxon>Ustilaginomycotina</taxon>
        <taxon>Exobasidiomycetes</taxon>
        <taxon>Ceraceosorales</taxon>
        <taxon>Ceraceosoraceae</taxon>
        <taxon>Ceraceosorus</taxon>
    </lineage>
</organism>
<feature type="domain" description="Fork-head" evidence="4">
    <location>
        <begin position="798"/>
        <end position="895"/>
    </location>
</feature>
<feature type="compositionally biased region" description="Polar residues" evidence="3">
    <location>
        <begin position="569"/>
        <end position="580"/>
    </location>
</feature>
<dbReference type="EMBL" id="CCYA01000278">
    <property type="protein sequence ID" value="CEH16039.1"/>
    <property type="molecule type" value="Genomic_DNA"/>
</dbReference>
<dbReference type="Pfam" id="PF02882">
    <property type="entry name" value="THF_DHG_CYH_C"/>
    <property type="match status" value="1"/>
</dbReference>
<dbReference type="Gene3D" id="3.40.50.10860">
    <property type="entry name" value="Leucine Dehydrogenase, chain A, domain 1"/>
    <property type="match status" value="1"/>
</dbReference>
<dbReference type="GO" id="GO:0004488">
    <property type="term" value="F:methylenetetrahydrofolate dehydrogenase (NADP+) activity"/>
    <property type="evidence" value="ECO:0007669"/>
    <property type="project" value="InterPro"/>
</dbReference>
<dbReference type="PROSITE" id="PS00657">
    <property type="entry name" value="FORK_HEAD_1"/>
    <property type="match status" value="1"/>
</dbReference>
<dbReference type="OrthoDB" id="41403at2759"/>
<feature type="compositionally biased region" description="Polar residues" evidence="3">
    <location>
        <begin position="605"/>
        <end position="626"/>
    </location>
</feature>
<comment type="subcellular location">
    <subcellularLocation>
        <location evidence="2">Nucleus</location>
    </subcellularLocation>
</comment>
<feature type="compositionally biased region" description="Pro residues" evidence="3">
    <location>
        <begin position="460"/>
        <end position="473"/>
    </location>
</feature>
<dbReference type="GO" id="GO:0005829">
    <property type="term" value="C:cytosol"/>
    <property type="evidence" value="ECO:0007669"/>
    <property type="project" value="TreeGrafter"/>
</dbReference>
<feature type="region of interest" description="Disordered" evidence="3">
    <location>
        <begin position="925"/>
        <end position="948"/>
    </location>
</feature>
<dbReference type="CDD" id="cd00059">
    <property type="entry name" value="FH_FOX"/>
    <property type="match status" value="1"/>
</dbReference>
<feature type="compositionally biased region" description="Polar residues" evidence="3">
    <location>
        <begin position="726"/>
        <end position="735"/>
    </location>
</feature>
<dbReference type="Pfam" id="PF00763">
    <property type="entry name" value="THF_DHG_CYH"/>
    <property type="match status" value="1"/>
</dbReference>
<dbReference type="Proteomes" id="UP000054845">
    <property type="component" value="Unassembled WGS sequence"/>
</dbReference>
<feature type="DNA-binding region" description="Fork-head" evidence="2">
    <location>
        <begin position="798"/>
        <end position="895"/>
    </location>
</feature>
<dbReference type="GO" id="GO:0005634">
    <property type="term" value="C:nucleus"/>
    <property type="evidence" value="ECO:0007669"/>
    <property type="project" value="UniProtKB-SubCell"/>
</dbReference>
<dbReference type="AlphaFoldDB" id="A0A0P1BIB0"/>
<dbReference type="STRING" id="401625.A0A0P1BIB0"/>
<dbReference type="InterPro" id="IPR036390">
    <property type="entry name" value="WH_DNA-bd_sf"/>
</dbReference>
<keyword evidence="2" id="KW-0539">Nucleus</keyword>
<dbReference type="SUPFAM" id="SSF46785">
    <property type="entry name" value="Winged helix' DNA-binding domain"/>
    <property type="match status" value="1"/>
</dbReference>
<sequence length="1249" mass="134296">MSSAVPETSLPTPENPGRLASAATIVAPFQKQISDANAARLDTGKRKAKLVGILATPSGPSVAYAEWTKKACEAVGIEFEIWKTWDDSEAPINGDDEPVNGGTPEQSADVELEGDVEDLIIAANADAKVHGIMIYYPIFGGRQDTYLQQIVDPRKDVEGLHFSYCWNMYHNVRWISPKQLGGAPGTVTEPRGGNLSPTMRRLSLSSPDGASAEEAVPKGFAKSILPCTPLAIVKCLEALGVYDTSLPYGDRLYGKTITVVNRSEVVGRPLAALLSNDGAKVYSVDIGSVQEFNKRGGAIARAETLSGGDETSQAGRKRSSVVLEARAANSSRRLRPHHIVRPCSLDLEACVGASNVIISGVPSANFKIPTAWVPRGATTVNFSSEKNFEKDVRTRAALHLPAVGKMTIAMLQRNLLRLVEYRELTDADLSGHGPSDDGNGGSGPGQNGGPSSNDHRPRYGGPPPPPASRPRGPPNHEGQDGKPPGGPMDMGSMLAPENRSQNRSSFTTTGARETTYSNASEPSLRGAPSRHDSALGPLIRPNLGSRGRASTLSVPRPSALHHMAGGGSLQSPTYPPSQLASSDGTPSTTSTSLWDWRRGRRDSVASGTTTYSLEGSTQSGTFTARTSPLLFAPVGLPKRSGTHTQAQQRNSLSFAHHSSASRPQTPLSPLLMEELAVDDSPRFHESRGSAHMHPAYSGWHQREEAQGSAPSSVPERPLKSLPGRNARSQSTSATSPGHRLLHFSQGASPQWVVADELPPQRSAMGHGSVTAASPSPLNAQQPLPNVTDRSTQSRRRRRPPFSYTSLCAQAIASSSDGRMTLREIYTWISNLLPDLYSLNGPEYQSWQNTVRHNLSLSNCFVNVPRTAQDIYDSLSSGQANQSQAARGKGGWWTLDIPVAQAQLGPDYLGLNNTRANDAEQVIDDPMSYDAAGDPQDGVSRPPQRRRTSSYIPTVTTLGAHSNDQPSLRGMPMPHSTQMPSVLQRAPQTPTEVLDPALQAAILQDTRTRAQDADPADPRKAHGAHQQQHRYLEQHYLHGPQGHIGRPRGLTTSAADDRVRGEPHVSFYPQGYGKRPPYVHSSGSVTPSQTSPYYSTNALPPVHGPSPSKRKMTVDYDYPQHHHHHAAPTSQGAIMTPPLPHTRTEGMFRTKSPLSLRADLGHDHTRVVTEDGGRRIAEETGRKVQIRDAPTTNAAPRTLGSRPMQKYEADSGAASDRQSRAPASRPGSLTATGDRPINGGGMSIKDLLNR</sequence>
<dbReference type="SUPFAM" id="SSF53223">
    <property type="entry name" value="Aminoacid dehydrogenase-like, N-terminal domain"/>
    <property type="match status" value="1"/>
</dbReference>
<feature type="region of interest" description="Disordered" evidence="3">
    <location>
        <begin position="427"/>
        <end position="668"/>
    </location>
</feature>
<dbReference type="InterPro" id="IPR036388">
    <property type="entry name" value="WH-like_DNA-bd_sf"/>
</dbReference>
<evidence type="ECO:0000313" key="5">
    <source>
        <dbReference type="EMBL" id="CEH16039.1"/>
    </source>
</evidence>
<dbReference type="InterPro" id="IPR001766">
    <property type="entry name" value="Fork_head_dom"/>
</dbReference>
<feature type="compositionally biased region" description="Polar residues" evidence="3">
    <location>
        <begin position="770"/>
        <end position="790"/>
    </location>
</feature>
<protein>
    <submittedName>
        <fullName evidence="5">Related to mtd1-methylenetetrahydrofolate dehydrogenase (Nad )</fullName>
    </submittedName>
</protein>
<dbReference type="InterPro" id="IPR018122">
    <property type="entry name" value="TF_fork_head_CS_1"/>
</dbReference>
<dbReference type="Gene3D" id="1.10.10.10">
    <property type="entry name" value="Winged helix-like DNA-binding domain superfamily/Winged helix DNA-binding domain"/>
    <property type="match status" value="1"/>
</dbReference>
<evidence type="ECO:0000259" key="4">
    <source>
        <dbReference type="PROSITE" id="PS50039"/>
    </source>
</evidence>
<accession>A0A0P1BIB0</accession>
<dbReference type="FunFam" id="3.40.50.720:FF:000401">
    <property type="entry name" value="Related to MTD1-methylenetetrahydrofolate dehydrogenase (NAD+)"/>
    <property type="match status" value="1"/>
</dbReference>
<keyword evidence="6" id="KW-1185">Reference proteome</keyword>
<dbReference type="Pfam" id="PF00250">
    <property type="entry name" value="Forkhead"/>
    <property type="match status" value="1"/>
</dbReference>
<dbReference type="FunFam" id="3.40.50.10860:FF:000012">
    <property type="entry name" value="Methylenetetrahydrofolate dehydrogenase [NAD(+)]"/>
    <property type="match status" value="1"/>
</dbReference>
<feature type="compositionally biased region" description="Polar residues" evidence="3">
    <location>
        <begin position="498"/>
        <end position="521"/>
    </location>
</feature>
<feature type="region of interest" description="Disordered" evidence="3">
    <location>
        <begin position="1171"/>
        <end position="1249"/>
    </location>
</feature>
<evidence type="ECO:0000256" key="1">
    <source>
        <dbReference type="ARBA" id="ARBA00023125"/>
    </source>
</evidence>
<feature type="compositionally biased region" description="Low complexity" evidence="3">
    <location>
        <begin position="581"/>
        <end position="592"/>
    </location>
</feature>
<keyword evidence="1 2" id="KW-0238">DNA-binding</keyword>
<name>A0A0P1BIB0_9BASI</name>
<feature type="compositionally biased region" description="Basic and acidic residues" evidence="3">
    <location>
        <begin position="1171"/>
        <end position="1185"/>
    </location>
</feature>
<dbReference type="Gene3D" id="3.40.50.720">
    <property type="entry name" value="NAD(P)-binding Rossmann-like Domain"/>
    <property type="match status" value="1"/>
</dbReference>
<dbReference type="InterPro" id="IPR020630">
    <property type="entry name" value="THF_DH/CycHdrlase_cat_dom"/>
</dbReference>
<dbReference type="GO" id="GO:0043565">
    <property type="term" value="F:sequence-specific DNA binding"/>
    <property type="evidence" value="ECO:0007669"/>
    <property type="project" value="InterPro"/>
</dbReference>
<dbReference type="GO" id="GO:0003700">
    <property type="term" value="F:DNA-binding transcription factor activity"/>
    <property type="evidence" value="ECO:0007669"/>
    <property type="project" value="InterPro"/>
</dbReference>